<gene>
    <name evidence="2" type="ORF">KM295_00965</name>
</gene>
<sequence length="261" mass="27809">MSTTTTSTTTATSVRGTVGGMARAANPAFAVAVVFLPLAVFGYVQTAGTTTQHTFVHVMAGVLWTGIDIFMGLVVGPVIGGLDEESASEFFRRFTPKSAFLLPTIAVVAIFSGITLAIRTELLPSPDAWLALFTLVNLPGALLLIGWQFDAWRDPRWVAPFAVSLLGSAAWVAVTVGGLRIPGPAILAALVIVTVLNLEGFGLILPGEIRVYREMNAAEPDAGLIQRIGQRNAKLAGVQGTFQFLIVVVMVYLRYGEFPFL</sequence>
<protein>
    <submittedName>
        <fullName evidence="2">Uncharacterized protein</fullName>
    </submittedName>
</protein>
<keyword evidence="1" id="KW-0472">Membrane</keyword>
<comment type="caution">
    <text evidence="2">The sequence shown here is derived from an EMBL/GenBank/DDBJ whole genome shotgun (WGS) entry which is preliminary data.</text>
</comment>
<feature type="transmembrane region" description="Helical" evidence="1">
    <location>
        <begin position="157"/>
        <end position="179"/>
    </location>
</feature>
<proteinExistence type="predicted"/>
<dbReference type="EMBL" id="JAHLKM010000001">
    <property type="protein sequence ID" value="MCQ4332076.1"/>
    <property type="molecule type" value="Genomic_DNA"/>
</dbReference>
<evidence type="ECO:0000313" key="3">
    <source>
        <dbReference type="Proteomes" id="UP001139494"/>
    </source>
</evidence>
<keyword evidence="1" id="KW-0812">Transmembrane</keyword>
<feature type="transmembrane region" description="Helical" evidence="1">
    <location>
        <begin position="24"/>
        <end position="44"/>
    </location>
</feature>
<organism evidence="2 3">
    <name type="scientific">Natronomonas aquatica</name>
    <dbReference type="NCBI Taxonomy" id="2841590"/>
    <lineage>
        <taxon>Archaea</taxon>
        <taxon>Methanobacteriati</taxon>
        <taxon>Methanobacteriota</taxon>
        <taxon>Stenosarchaea group</taxon>
        <taxon>Halobacteria</taxon>
        <taxon>Halobacteriales</taxon>
        <taxon>Natronomonadaceae</taxon>
        <taxon>Natronomonas</taxon>
    </lineage>
</organism>
<dbReference type="AlphaFoldDB" id="A0A9R1CQV3"/>
<feature type="transmembrane region" description="Helical" evidence="1">
    <location>
        <begin position="185"/>
        <end position="205"/>
    </location>
</feature>
<feature type="transmembrane region" description="Helical" evidence="1">
    <location>
        <begin position="235"/>
        <end position="255"/>
    </location>
</feature>
<keyword evidence="3" id="KW-1185">Reference proteome</keyword>
<feature type="transmembrane region" description="Helical" evidence="1">
    <location>
        <begin position="128"/>
        <end position="145"/>
    </location>
</feature>
<evidence type="ECO:0000256" key="1">
    <source>
        <dbReference type="SAM" id="Phobius"/>
    </source>
</evidence>
<feature type="transmembrane region" description="Helical" evidence="1">
    <location>
        <begin position="56"/>
        <end position="79"/>
    </location>
</feature>
<feature type="transmembrane region" description="Helical" evidence="1">
    <location>
        <begin position="100"/>
        <end position="122"/>
    </location>
</feature>
<dbReference type="Proteomes" id="UP001139494">
    <property type="component" value="Unassembled WGS sequence"/>
</dbReference>
<keyword evidence="1" id="KW-1133">Transmembrane helix</keyword>
<evidence type="ECO:0000313" key="2">
    <source>
        <dbReference type="EMBL" id="MCQ4332076.1"/>
    </source>
</evidence>
<name>A0A9R1CQV3_9EURY</name>
<reference evidence="2" key="1">
    <citation type="journal article" date="2023" name="Front. Microbiol.">
        <title>Genomic-based phylogenetic and metabolic analyses of the genus Natronomonas, and description of Natronomonas aquatica sp. nov.</title>
        <authorList>
            <person name="Garcia-Roldan A."/>
            <person name="Duran-Viseras A."/>
            <person name="de la Haba R.R."/>
            <person name="Corral P."/>
            <person name="Sanchez-Porro C."/>
            <person name="Ventosa A."/>
        </authorList>
    </citation>
    <scope>NUCLEOTIDE SEQUENCE</scope>
    <source>
        <strain evidence="2">F2-12</strain>
    </source>
</reference>
<accession>A0A9R1CQV3</accession>